<dbReference type="InterPro" id="IPR014710">
    <property type="entry name" value="RmlC-like_jellyroll"/>
</dbReference>
<dbReference type="SUPFAM" id="SSF51182">
    <property type="entry name" value="RmlC-like cupins"/>
    <property type="match status" value="1"/>
</dbReference>
<evidence type="ECO:0000256" key="7">
    <source>
        <dbReference type="ARBA" id="ARBA00023211"/>
    </source>
</evidence>
<evidence type="ECO:0000313" key="12">
    <source>
        <dbReference type="EMBL" id="CAI8607899.1"/>
    </source>
</evidence>
<dbReference type="SMART" id="SM00835">
    <property type="entry name" value="Cupin_1"/>
    <property type="match status" value="1"/>
</dbReference>
<gene>
    <name evidence="12" type="ORF">VFH_IV059680</name>
</gene>
<dbReference type="PRINTS" id="PR00325">
    <property type="entry name" value="GERMIN"/>
</dbReference>
<evidence type="ECO:0000256" key="10">
    <source>
        <dbReference type="RuleBase" id="RU366015"/>
    </source>
</evidence>
<evidence type="ECO:0000256" key="2">
    <source>
        <dbReference type="ARBA" id="ARBA00007456"/>
    </source>
</evidence>
<evidence type="ECO:0000313" key="13">
    <source>
        <dbReference type="Proteomes" id="UP001157006"/>
    </source>
</evidence>
<keyword evidence="5 8" id="KW-0479">Metal-binding</keyword>
<feature type="binding site" evidence="9">
    <location>
        <position position="31"/>
    </location>
    <ligand>
        <name>Mn(2+)</name>
        <dbReference type="ChEBI" id="CHEBI:29035"/>
    </ligand>
</feature>
<feature type="binding site" evidence="9">
    <location>
        <position position="74"/>
    </location>
    <ligand>
        <name>Mn(2+)</name>
        <dbReference type="ChEBI" id="CHEBI:29035"/>
    </ligand>
</feature>
<evidence type="ECO:0000256" key="3">
    <source>
        <dbReference type="ARBA" id="ARBA00022523"/>
    </source>
</evidence>
<evidence type="ECO:0000256" key="6">
    <source>
        <dbReference type="ARBA" id="ARBA00023180"/>
    </source>
</evidence>
<keyword evidence="6" id="KW-0325">Glycoprotein</keyword>
<evidence type="ECO:0000256" key="1">
    <source>
        <dbReference type="ARBA" id="ARBA00004271"/>
    </source>
</evidence>
<dbReference type="Proteomes" id="UP001157006">
    <property type="component" value="Chromosome 4"/>
</dbReference>
<organism evidence="12 13">
    <name type="scientific">Vicia faba</name>
    <name type="common">Broad bean</name>
    <name type="synonym">Faba vulgaris</name>
    <dbReference type="NCBI Taxonomy" id="3906"/>
    <lineage>
        <taxon>Eukaryota</taxon>
        <taxon>Viridiplantae</taxon>
        <taxon>Streptophyta</taxon>
        <taxon>Embryophyta</taxon>
        <taxon>Tracheophyta</taxon>
        <taxon>Spermatophyta</taxon>
        <taxon>Magnoliopsida</taxon>
        <taxon>eudicotyledons</taxon>
        <taxon>Gunneridae</taxon>
        <taxon>Pentapetalae</taxon>
        <taxon>rosids</taxon>
        <taxon>fabids</taxon>
        <taxon>Fabales</taxon>
        <taxon>Fabaceae</taxon>
        <taxon>Papilionoideae</taxon>
        <taxon>50 kb inversion clade</taxon>
        <taxon>NPAAA clade</taxon>
        <taxon>Hologalegina</taxon>
        <taxon>IRL clade</taxon>
        <taxon>Fabeae</taxon>
        <taxon>Vicia</taxon>
    </lineage>
</organism>
<comment type="similarity">
    <text evidence="2 10">Belongs to the germin family.</text>
</comment>
<dbReference type="InterPro" id="IPR011051">
    <property type="entry name" value="RmlC_Cupin_sf"/>
</dbReference>
<keyword evidence="13" id="KW-1185">Reference proteome</keyword>
<feature type="domain" description="Cupin type-1" evidence="11">
    <location>
        <begin position="2"/>
        <end position="126"/>
    </location>
</feature>
<evidence type="ECO:0000256" key="4">
    <source>
        <dbReference type="ARBA" id="ARBA00022525"/>
    </source>
</evidence>
<dbReference type="CDD" id="cd02241">
    <property type="entry name" value="cupin_OxOx"/>
    <property type="match status" value="1"/>
</dbReference>
<comment type="subcellular location">
    <subcellularLocation>
        <location evidence="1 10">Secreted</location>
        <location evidence="1 10">Extracellular space</location>
        <location evidence="1 10">Apoplast</location>
    </subcellularLocation>
</comment>
<accession>A0AAV1AFS9</accession>
<evidence type="ECO:0000256" key="8">
    <source>
        <dbReference type="PIRSR" id="PIRSR601929-1"/>
    </source>
</evidence>
<sequence>MQVRNHCLNGLGISVARIDFAINGSVPMHIHPDATQLVIIVEGVVTVGFITPTNVYQKTLNAGDAFVFPIGLLHFAVNSGPGKAIVFSAFSSDNPNLHILTVLLFGNNLATRTIEKTALLERAQIMKLKAQFGGRG</sequence>
<dbReference type="GO" id="GO:0048046">
    <property type="term" value="C:apoplast"/>
    <property type="evidence" value="ECO:0007669"/>
    <property type="project" value="UniProtKB-SubCell"/>
</dbReference>
<dbReference type="GO" id="GO:0030145">
    <property type="term" value="F:manganese ion binding"/>
    <property type="evidence" value="ECO:0007669"/>
    <property type="project" value="UniProtKB-UniRule"/>
</dbReference>
<dbReference type="AlphaFoldDB" id="A0AAV1AFS9"/>
<feature type="binding site" evidence="9">
    <location>
        <position position="29"/>
    </location>
    <ligand>
        <name>Mn(2+)</name>
        <dbReference type="ChEBI" id="CHEBI:29035"/>
    </ligand>
</feature>
<keyword evidence="3 10" id="KW-0052">Apoplast</keyword>
<dbReference type="PANTHER" id="PTHR31238">
    <property type="entry name" value="GERMIN-LIKE PROTEIN SUBFAMILY 3 MEMBER 3"/>
    <property type="match status" value="1"/>
</dbReference>
<keyword evidence="4 10" id="KW-0964">Secreted</keyword>
<evidence type="ECO:0000259" key="11">
    <source>
        <dbReference type="SMART" id="SM00835"/>
    </source>
</evidence>
<keyword evidence="7 8" id="KW-0464">Manganese</keyword>
<dbReference type="InterPro" id="IPR001929">
    <property type="entry name" value="Germin"/>
</dbReference>
<evidence type="ECO:0000256" key="5">
    <source>
        <dbReference type="ARBA" id="ARBA00022723"/>
    </source>
</evidence>
<reference evidence="12 13" key="1">
    <citation type="submission" date="2023-01" db="EMBL/GenBank/DDBJ databases">
        <authorList>
            <person name="Kreplak J."/>
        </authorList>
    </citation>
    <scope>NUCLEOTIDE SEQUENCE [LARGE SCALE GENOMIC DNA]</scope>
</reference>
<dbReference type="Gene3D" id="2.60.120.10">
    <property type="entry name" value="Jelly Rolls"/>
    <property type="match status" value="1"/>
</dbReference>
<dbReference type="EMBL" id="OX451739">
    <property type="protein sequence ID" value="CAI8607899.1"/>
    <property type="molecule type" value="Genomic_DNA"/>
</dbReference>
<dbReference type="InterPro" id="IPR006045">
    <property type="entry name" value="Cupin_1"/>
</dbReference>
<proteinExistence type="inferred from homology"/>
<protein>
    <recommendedName>
        <fullName evidence="10">Germin-like protein</fullName>
    </recommendedName>
</protein>
<feature type="binding site" evidence="8">
    <location>
        <position position="31"/>
    </location>
    <ligand>
        <name>oxalate</name>
        <dbReference type="ChEBI" id="CHEBI:30623"/>
    </ligand>
</feature>
<dbReference type="Pfam" id="PF00190">
    <property type="entry name" value="Cupin_1"/>
    <property type="match status" value="1"/>
</dbReference>
<name>A0AAV1AFS9_VICFA</name>
<evidence type="ECO:0000256" key="9">
    <source>
        <dbReference type="PIRSR" id="PIRSR601929-2"/>
    </source>
</evidence>